<evidence type="ECO:0000256" key="1">
    <source>
        <dbReference type="ARBA" id="ARBA00004141"/>
    </source>
</evidence>
<keyword evidence="5" id="KW-1133">Transmembrane helix</keyword>
<dbReference type="GO" id="GO:0043337">
    <property type="term" value="F:cardiolipin synthase (CMP-forming)"/>
    <property type="evidence" value="ECO:0007669"/>
    <property type="project" value="UniProtKB-EC"/>
</dbReference>
<dbReference type="InterPro" id="IPR000462">
    <property type="entry name" value="CDP-OH_P_trans"/>
</dbReference>
<evidence type="ECO:0000256" key="7">
    <source>
        <dbReference type="ARBA" id="ARBA00023136"/>
    </source>
</evidence>
<accession>A0ABD2ISK0</accession>
<comment type="caution">
    <text evidence="13">The sequence shown here is derived from an EMBL/GenBank/DDBJ whole genome shotgun (WGS) entry which is preliminary data.</text>
</comment>
<proteinExistence type="predicted"/>
<keyword evidence="7" id="KW-0472">Membrane</keyword>
<comment type="subcellular location">
    <subcellularLocation>
        <location evidence="1">Membrane</location>
        <topology evidence="1">Multi-pass membrane protein</topology>
    </subcellularLocation>
</comment>
<evidence type="ECO:0000313" key="13">
    <source>
        <dbReference type="EMBL" id="KAL3082528.1"/>
    </source>
</evidence>
<evidence type="ECO:0000313" key="14">
    <source>
        <dbReference type="Proteomes" id="UP001620626"/>
    </source>
</evidence>
<gene>
    <name evidence="13" type="ORF">niasHT_030542</name>
</gene>
<evidence type="ECO:0000256" key="8">
    <source>
        <dbReference type="ARBA" id="ARBA00023209"/>
    </source>
</evidence>
<dbReference type="GO" id="GO:0016020">
    <property type="term" value="C:membrane"/>
    <property type="evidence" value="ECO:0007669"/>
    <property type="project" value="UniProtKB-SubCell"/>
</dbReference>
<feature type="region of interest" description="Disordered" evidence="12">
    <location>
        <begin position="52"/>
        <end position="79"/>
    </location>
</feature>
<sequence length="293" mass="32162">MPPLNLSLFAPRRLFSTTAANFCCHSTIGLVASPMPTTTGFVACARFSTSGGPPPSGSSAPHNNQLPSPKPSADKLPKMDNVDEELDENGREMRERIGTIPNIICMLRMASTPLLGYLVVHEQYLPGCILFVLIAFTDILDGSVARHFPSQRSLLGTFLDPIADKFLISTLFITLTYMQLIPVPVTAIVFGRDLLLVLCSIVLRFKMVDAPLTVRRFFDPTVSPMRIQPTSLSKYNTFLQLSLVSLSLAAPVFNFSGHYALQGLQFLTVLTTICSGLQYAMRSGVLRVHPKKK</sequence>
<evidence type="ECO:0000256" key="11">
    <source>
        <dbReference type="ARBA" id="ARBA00047433"/>
    </source>
</evidence>
<evidence type="ECO:0000256" key="12">
    <source>
        <dbReference type="SAM" id="MobiDB-lite"/>
    </source>
</evidence>
<organism evidence="13 14">
    <name type="scientific">Heterodera trifolii</name>
    <dbReference type="NCBI Taxonomy" id="157864"/>
    <lineage>
        <taxon>Eukaryota</taxon>
        <taxon>Metazoa</taxon>
        <taxon>Ecdysozoa</taxon>
        <taxon>Nematoda</taxon>
        <taxon>Chromadorea</taxon>
        <taxon>Rhabditida</taxon>
        <taxon>Tylenchina</taxon>
        <taxon>Tylenchomorpha</taxon>
        <taxon>Tylenchoidea</taxon>
        <taxon>Heteroderidae</taxon>
        <taxon>Heteroderinae</taxon>
        <taxon>Heterodera</taxon>
    </lineage>
</organism>
<keyword evidence="4" id="KW-0812">Transmembrane</keyword>
<keyword evidence="6" id="KW-0443">Lipid metabolism</keyword>
<keyword evidence="8" id="KW-0594">Phospholipid biosynthesis</keyword>
<dbReference type="EMBL" id="JBICBT010001106">
    <property type="protein sequence ID" value="KAL3082528.1"/>
    <property type="molecule type" value="Genomic_DNA"/>
</dbReference>
<reference evidence="13 14" key="1">
    <citation type="submission" date="2024-10" db="EMBL/GenBank/DDBJ databases">
        <authorList>
            <person name="Kim D."/>
        </authorList>
    </citation>
    <scope>NUCLEOTIDE SEQUENCE [LARGE SCALE GENOMIC DNA]</scope>
    <source>
        <strain evidence="13">BH-2024</strain>
    </source>
</reference>
<name>A0ABD2ISK0_9BILA</name>
<dbReference type="AlphaFoldDB" id="A0ABD2ISK0"/>
<dbReference type="GO" id="GO:0008654">
    <property type="term" value="P:phospholipid biosynthetic process"/>
    <property type="evidence" value="ECO:0007669"/>
    <property type="project" value="UniProtKB-KW"/>
</dbReference>
<dbReference type="Pfam" id="PF01066">
    <property type="entry name" value="CDP-OH_P_transf"/>
    <property type="match status" value="1"/>
</dbReference>
<keyword evidence="2" id="KW-0444">Lipid biosynthesis</keyword>
<dbReference type="Proteomes" id="UP001620626">
    <property type="component" value="Unassembled WGS sequence"/>
</dbReference>
<evidence type="ECO:0000256" key="4">
    <source>
        <dbReference type="ARBA" id="ARBA00022692"/>
    </source>
</evidence>
<dbReference type="InterPro" id="IPR043130">
    <property type="entry name" value="CDP-OH_PTrfase_TM_dom"/>
</dbReference>
<keyword evidence="14" id="KW-1185">Reference proteome</keyword>
<keyword evidence="3" id="KW-0808">Transferase</keyword>
<protein>
    <recommendedName>
        <fullName evidence="10">cardiolipin synthase (CMP-forming)</fullName>
        <ecNumber evidence="10">2.7.8.41</ecNumber>
    </recommendedName>
</protein>
<dbReference type="PANTHER" id="PTHR14269">
    <property type="entry name" value="CDP-DIACYLGLYCEROL--GLYCEROL-3-PHOSPHATE 3-PHOSPHATIDYLTRANSFERASE-RELATED"/>
    <property type="match status" value="1"/>
</dbReference>
<evidence type="ECO:0000256" key="3">
    <source>
        <dbReference type="ARBA" id="ARBA00022679"/>
    </source>
</evidence>
<comment type="catalytic activity">
    <reaction evidence="11">
        <text>a CDP-1,2-diacyl-sn-glycerol + a 1,2-diacyl-sn-glycero-3-phospho-(1'-sn-glycerol) = a cardiolipin + CMP + H(+)</text>
        <dbReference type="Rhea" id="RHEA:32931"/>
        <dbReference type="ChEBI" id="CHEBI:15378"/>
        <dbReference type="ChEBI" id="CHEBI:58332"/>
        <dbReference type="ChEBI" id="CHEBI:60377"/>
        <dbReference type="ChEBI" id="CHEBI:62237"/>
        <dbReference type="ChEBI" id="CHEBI:64716"/>
        <dbReference type="EC" id="2.7.8.41"/>
    </reaction>
</comment>
<dbReference type="Gene3D" id="1.20.120.1760">
    <property type="match status" value="1"/>
</dbReference>
<dbReference type="InterPro" id="IPR050324">
    <property type="entry name" value="CDP-alcohol_PTase-I"/>
</dbReference>
<evidence type="ECO:0000256" key="5">
    <source>
        <dbReference type="ARBA" id="ARBA00022989"/>
    </source>
</evidence>
<evidence type="ECO:0000256" key="9">
    <source>
        <dbReference type="ARBA" id="ARBA00023264"/>
    </source>
</evidence>
<dbReference type="PANTHER" id="PTHR14269:SF60">
    <property type="entry name" value="CARDIOLIPIN SYNTHASE (CMP-FORMING)"/>
    <property type="match status" value="1"/>
</dbReference>
<evidence type="ECO:0000256" key="10">
    <source>
        <dbReference type="ARBA" id="ARBA00039001"/>
    </source>
</evidence>
<evidence type="ECO:0000256" key="2">
    <source>
        <dbReference type="ARBA" id="ARBA00022516"/>
    </source>
</evidence>
<dbReference type="EC" id="2.7.8.41" evidence="10"/>
<evidence type="ECO:0000256" key="6">
    <source>
        <dbReference type="ARBA" id="ARBA00023098"/>
    </source>
</evidence>
<keyword evidence="9" id="KW-1208">Phospholipid metabolism</keyword>